<feature type="compositionally biased region" description="Basic and acidic residues" evidence="3">
    <location>
        <begin position="181"/>
        <end position="191"/>
    </location>
</feature>
<feature type="compositionally biased region" description="Gly residues" evidence="3">
    <location>
        <begin position="399"/>
        <end position="409"/>
    </location>
</feature>
<dbReference type="CDD" id="cd00105">
    <property type="entry name" value="KH-I"/>
    <property type="match status" value="1"/>
</dbReference>
<organism evidence="5 6">
    <name type="scientific">Hortaea werneckii</name>
    <name type="common">Black yeast</name>
    <name type="synonym">Cladosporium werneckii</name>
    <dbReference type="NCBI Taxonomy" id="91943"/>
    <lineage>
        <taxon>Eukaryota</taxon>
        <taxon>Fungi</taxon>
        <taxon>Dikarya</taxon>
        <taxon>Ascomycota</taxon>
        <taxon>Pezizomycotina</taxon>
        <taxon>Dothideomycetes</taxon>
        <taxon>Dothideomycetidae</taxon>
        <taxon>Mycosphaerellales</taxon>
        <taxon>Teratosphaeriaceae</taxon>
        <taxon>Hortaea</taxon>
    </lineage>
</organism>
<dbReference type="Gene3D" id="3.30.1370.10">
    <property type="entry name" value="K Homology domain, type 1"/>
    <property type="match status" value="3"/>
</dbReference>
<dbReference type="SMART" id="SM00322">
    <property type="entry name" value="KH"/>
    <property type="match status" value="3"/>
</dbReference>
<proteinExistence type="predicted"/>
<feature type="compositionally biased region" description="Basic and acidic residues" evidence="3">
    <location>
        <begin position="512"/>
        <end position="523"/>
    </location>
</feature>
<feature type="domain" description="K Homology" evidence="4">
    <location>
        <begin position="218"/>
        <end position="289"/>
    </location>
</feature>
<feature type="compositionally biased region" description="Basic and acidic residues" evidence="3">
    <location>
        <begin position="198"/>
        <end position="208"/>
    </location>
</feature>
<dbReference type="SUPFAM" id="SSF54791">
    <property type="entry name" value="Eukaryotic type KH-domain (KH-domain type I)"/>
    <property type="match status" value="3"/>
</dbReference>
<accession>A0A3M7CDY9</accession>
<feature type="domain" description="K Homology" evidence="4">
    <location>
        <begin position="321"/>
        <end position="392"/>
    </location>
</feature>
<dbReference type="Pfam" id="PF00013">
    <property type="entry name" value="KH_1"/>
    <property type="match status" value="3"/>
</dbReference>
<dbReference type="EMBL" id="QWIP01001044">
    <property type="protein sequence ID" value="RMY50352.1"/>
    <property type="molecule type" value="Genomic_DNA"/>
</dbReference>
<reference evidence="5 6" key="1">
    <citation type="journal article" date="2018" name="BMC Genomics">
        <title>Genomic evidence for intraspecific hybridization in a clonal and extremely halotolerant yeast.</title>
        <authorList>
            <person name="Gostincar C."/>
            <person name="Stajich J.E."/>
            <person name="Zupancic J."/>
            <person name="Zalar P."/>
            <person name="Gunde-Cimerman N."/>
        </authorList>
    </citation>
    <scope>NUCLEOTIDE SEQUENCE [LARGE SCALE GENOMIC DNA]</scope>
    <source>
        <strain evidence="5 6">EXF-2682</strain>
    </source>
</reference>
<evidence type="ECO:0000256" key="3">
    <source>
        <dbReference type="SAM" id="MobiDB-lite"/>
    </source>
</evidence>
<feature type="compositionally biased region" description="Gly residues" evidence="3">
    <location>
        <begin position="421"/>
        <end position="434"/>
    </location>
</feature>
<sequence length="627" mass="66471">METKSLMYLAGNSKSVERITRSRSTSALLPTEADTGPSTRSMAQPDISQILAALAQQQPPATPQASATPAQPTPQPPPGYPPVGAIPAQPPSAGPQQAAPFLPQPSSTGSFDLNAIKPVNSGSVSIADAIAKAKSIAADRGVQSYDPRSSTPREDPRLAGRSYQGSRSRSRSPPRYNNNPYRDERREDPRRGSYRRSPSPDRAFRGARDPPAGYRQNDGETETIRVKSALVGLIIGRNGENLRRIESESGARVQFLQAKDSRVAEREATISGTLRARENCKSAIFSTIEENGGQNVPQDKGAYTAGMPGRAKVNLPALREGENSTQIMVPDKTVGLIIGRGGETIRDLQERSGCHVNILGENKSVNGLRPVNLIGSDRATQMAKELILEIVESDNRGQSVGGGGGGGSGSNAMPPSRDRGYGGYDQQGGGGGGGGRDHIEKTIHVPSEAVGMIIGKGGETIKDMQRTTGCKINVNQPSRPDVTRKIDLAGNSRSMAEAEGIIWEKVETVRQRDAAAGRSHGRDSSGPSMGGGYDGYSQMQAQPPMPGFGQFMPPAQGQAPPQMPAFQMPTPVQQSTPVQQQQQQPPPAGDGQNDPYAAWGGQANLMAWYAQQMANMQQGGQGAPGTQ</sequence>
<dbReference type="InterPro" id="IPR004088">
    <property type="entry name" value="KH_dom_type_1"/>
</dbReference>
<evidence type="ECO:0000313" key="6">
    <source>
        <dbReference type="Proteomes" id="UP000269276"/>
    </source>
</evidence>
<gene>
    <name evidence="5" type="ORF">D0863_14900</name>
</gene>
<dbReference type="InterPro" id="IPR036612">
    <property type="entry name" value="KH_dom_type_1_sf"/>
</dbReference>
<feature type="region of interest" description="Disordered" evidence="3">
    <location>
        <begin position="1"/>
        <end position="117"/>
    </location>
</feature>
<protein>
    <recommendedName>
        <fullName evidence="4">K Homology domain-containing protein</fullName>
    </recommendedName>
</protein>
<evidence type="ECO:0000313" key="5">
    <source>
        <dbReference type="EMBL" id="RMY50352.1"/>
    </source>
</evidence>
<comment type="caution">
    <text evidence="5">The sequence shown here is derived from an EMBL/GenBank/DDBJ whole genome shotgun (WGS) entry which is preliminary data.</text>
</comment>
<dbReference type="VEuPathDB" id="FungiDB:BTJ68_02907"/>
<feature type="region of interest" description="Disordered" evidence="3">
    <location>
        <begin position="512"/>
        <end position="599"/>
    </location>
</feature>
<evidence type="ECO:0000259" key="4">
    <source>
        <dbReference type="SMART" id="SM00322"/>
    </source>
</evidence>
<feature type="domain" description="K Homology" evidence="4">
    <location>
        <begin position="437"/>
        <end position="507"/>
    </location>
</feature>
<feature type="compositionally biased region" description="Low complexity" evidence="3">
    <location>
        <begin position="48"/>
        <end position="70"/>
    </location>
</feature>
<dbReference type="PANTHER" id="PTHR10288">
    <property type="entry name" value="KH DOMAIN CONTAINING RNA BINDING PROTEIN"/>
    <property type="match status" value="1"/>
</dbReference>
<dbReference type="InterPro" id="IPR004087">
    <property type="entry name" value="KH_dom"/>
</dbReference>
<dbReference type="AlphaFoldDB" id="A0A3M7CDY9"/>
<keyword evidence="1" id="KW-0677">Repeat</keyword>
<feature type="compositionally biased region" description="Low complexity" evidence="3">
    <location>
        <begin position="547"/>
        <end position="583"/>
    </location>
</feature>
<evidence type="ECO:0000256" key="2">
    <source>
        <dbReference type="PROSITE-ProRule" id="PRU00117"/>
    </source>
</evidence>
<feature type="region of interest" description="Disordered" evidence="3">
    <location>
        <begin position="135"/>
        <end position="221"/>
    </location>
</feature>
<feature type="compositionally biased region" description="Pro residues" evidence="3">
    <location>
        <begin position="71"/>
        <end position="81"/>
    </location>
</feature>
<keyword evidence="2" id="KW-0694">RNA-binding</keyword>
<feature type="region of interest" description="Disordered" evidence="3">
    <location>
        <begin position="395"/>
        <end position="439"/>
    </location>
</feature>
<evidence type="ECO:0000256" key="1">
    <source>
        <dbReference type="ARBA" id="ARBA00022737"/>
    </source>
</evidence>
<dbReference type="PROSITE" id="PS50084">
    <property type="entry name" value="KH_TYPE_1"/>
    <property type="match status" value="3"/>
</dbReference>
<name>A0A3M7CDY9_HORWE</name>
<dbReference type="OrthoDB" id="5204190at2759"/>
<dbReference type="GO" id="GO:0003723">
    <property type="term" value="F:RNA binding"/>
    <property type="evidence" value="ECO:0007669"/>
    <property type="project" value="UniProtKB-UniRule"/>
</dbReference>
<dbReference type="Proteomes" id="UP000269276">
    <property type="component" value="Unassembled WGS sequence"/>
</dbReference>
<feature type="compositionally biased region" description="Low complexity" evidence="3">
    <location>
        <begin position="161"/>
        <end position="180"/>
    </location>
</feature>